<reference evidence="2" key="2">
    <citation type="submission" date="2020-11" db="EMBL/GenBank/DDBJ databases">
        <authorList>
            <person name="McCartney M.A."/>
            <person name="Auch B."/>
            <person name="Kono T."/>
            <person name="Mallez S."/>
            <person name="Becker A."/>
            <person name="Gohl D.M."/>
            <person name="Silverstein K.A.T."/>
            <person name="Koren S."/>
            <person name="Bechman K.B."/>
            <person name="Herman A."/>
            <person name="Abrahante J.E."/>
            <person name="Garbe J."/>
        </authorList>
    </citation>
    <scope>NUCLEOTIDE SEQUENCE</scope>
    <source>
        <strain evidence="2">Duluth1</strain>
        <tissue evidence="2">Whole animal</tissue>
    </source>
</reference>
<dbReference type="Proteomes" id="UP000828390">
    <property type="component" value="Unassembled WGS sequence"/>
</dbReference>
<keyword evidence="3" id="KW-1185">Reference proteome</keyword>
<evidence type="ECO:0000256" key="1">
    <source>
        <dbReference type="SAM" id="MobiDB-lite"/>
    </source>
</evidence>
<organism evidence="2 3">
    <name type="scientific">Dreissena polymorpha</name>
    <name type="common">Zebra mussel</name>
    <name type="synonym">Mytilus polymorpha</name>
    <dbReference type="NCBI Taxonomy" id="45954"/>
    <lineage>
        <taxon>Eukaryota</taxon>
        <taxon>Metazoa</taxon>
        <taxon>Spiralia</taxon>
        <taxon>Lophotrochozoa</taxon>
        <taxon>Mollusca</taxon>
        <taxon>Bivalvia</taxon>
        <taxon>Autobranchia</taxon>
        <taxon>Heteroconchia</taxon>
        <taxon>Euheterodonta</taxon>
        <taxon>Imparidentia</taxon>
        <taxon>Neoheterodontei</taxon>
        <taxon>Myida</taxon>
        <taxon>Dreissenoidea</taxon>
        <taxon>Dreissenidae</taxon>
        <taxon>Dreissena</taxon>
    </lineage>
</organism>
<proteinExistence type="predicted"/>
<sequence length="80" mass="9007">MDETRLFFRDTTKTTFFKKGEDCAGGKQFKERITVALCAFRASITVLPTQHNLLMSTHGPAHDPTCQAEVQKETNETRSS</sequence>
<dbReference type="AlphaFoldDB" id="A0A9D4KT64"/>
<dbReference type="EMBL" id="JAIWYP010000003">
    <property type="protein sequence ID" value="KAH3844646.1"/>
    <property type="molecule type" value="Genomic_DNA"/>
</dbReference>
<protein>
    <submittedName>
        <fullName evidence="2">Uncharacterized protein</fullName>
    </submittedName>
</protein>
<feature type="region of interest" description="Disordered" evidence="1">
    <location>
        <begin position="56"/>
        <end position="80"/>
    </location>
</feature>
<name>A0A9D4KT64_DREPO</name>
<gene>
    <name evidence="2" type="ORF">DPMN_086905</name>
</gene>
<evidence type="ECO:0000313" key="3">
    <source>
        <dbReference type="Proteomes" id="UP000828390"/>
    </source>
</evidence>
<accession>A0A9D4KT64</accession>
<reference evidence="2" key="1">
    <citation type="journal article" date="2019" name="bioRxiv">
        <title>The Genome of the Zebra Mussel, Dreissena polymorpha: A Resource for Invasive Species Research.</title>
        <authorList>
            <person name="McCartney M.A."/>
            <person name="Auch B."/>
            <person name="Kono T."/>
            <person name="Mallez S."/>
            <person name="Zhang Y."/>
            <person name="Obille A."/>
            <person name="Becker A."/>
            <person name="Abrahante J.E."/>
            <person name="Garbe J."/>
            <person name="Badalamenti J.P."/>
            <person name="Herman A."/>
            <person name="Mangelson H."/>
            <person name="Liachko I."/>
            <person name="Sullivan S."/>
            <person name="Sone E.D."/>
            <person name="Koren S."/>
            <person name="Silverstein K.A.T."/>
            <person name="Beckman K.B."/>
            <person name="Gohl D.M."/>
        </authorList>
    </citation>
    <scope>NUCLEOTIDE SEQUENCE</scope>
    <source>
        <strain evidence="2">Duluth1</strain>
        <tissue evidence="2">Whole animal</tissue>
    </source>
</reference>
<feature type="compositionally biased region" description="Basic and acidic residues" evidence="1">
    <location>
        <begin position="70"/>
        <end position="80"/>
    </location>
</feature>
<comment type="caution">
    <text evidence="2">The sequence shown here is derived from an EMBL/GenBank/DDBJ whole genome shotgun (WGS) entry which is preliminary data.</text>
</comment>
<evidence type="ECO:0000313" key="2">
    <source>
        <dbReference type="EMBL" id="KAH3844646.1"/>
    </source>
</evidence>